<reference evidence="2" key="1">
    <citation type="submission" date="2021-01" db="EMBL/GenBank/DDBJ databases">
        <authorList>
            <person name="Corre E."/>
            <person name="Pelletier E."/>
            <person name="Niang G."/>
            <person name="Scheremetjew M."/>
            <person name="Finn R."/>
            <person name="Kale V."/>
            <person name="Holt S."/>
            <person name="Cochrane G."/>
            <person name="Meng A."/>
            <person name="Brown T."/>
            <person name="Cohen L."/>
        </authorList>
    </citation>
    <scope>NUCLEOTIDE SEQUENCE</scope>
    <source>
        <strain evidence="2">NY070348D</strain>
    </source>
</reference>
<feature type="region of interest" description="Disordered" evidence="1">
    <location>
        <begin position="91"/>
        <end position="123"/>
    </location>
</feature>
<gene>
    <name evidence="2" type="ORF">QSP1433_LOCUS14526</name>
</gene>
<name>A0A7S2WR48_9STRA</name>
<organism evidence="2">
    <name type="scientific">Mucochytrium quahogii</name>
    <dbReference type="NCBI Taxonomy" id="96639"/>
    <lineage>
        <taxon>Eukaryota</taxon>
        <taxon>Sar</taxon>
        <taxon>Stramenopiles</taxon>
        <taxon>Bigyra</taxon>
        <taxon>Labyrinthulomycetes</taxon>
        <taxon>Thraustochytrida</taxon>
        <taxon>Thraustochytriidae</taxon>
        <taxon>Mucochytrium</taxon>
    </lineage>
</organism>
<evidence type="ECO:0000313" key="2">
    <source>
        <dbReference type="EMBL" id="CAD9701269.1"/>
    </source>
</evidence>
<proteinExistence type="predicted"/>
<sequence>MYQWRCKLIQKHNQPAQDSNPSNRLIIPLPTCNILLHLISSMARNPKRGRDPFLQPIVDHHCASTSLKPHQPNCTSNKVADTHIKRTEVLAYRHNSTTRSQQHHNSQDTQQTQQRQQQQQATT</sequence>
<dbReference type="AlphaFoldDB" id="A0A7S2WR48"/>
<protein>
    <submittedName>
        <fullName evidence="2">Uncharacterized protein</fullName>
    </submittedName>
</protein>
<dbReference type="EMBL" id="HBHK01022989">
    <property type="protein sequence ID" value="CAD9701269.1"/>
    <property type="molecule type" value="Transcribed_RNA"/>
</dbReference>
<feature type="compositionally biased region" description="Low complexity" evidence="1">
    <location>
        <begin position="103"/>
        <end position="123"/>
    </location>
</feature>
<evidence type="ECO:0000256" key="1">
    <source>
        <dbReference type="SAM" id="MobiDB-lite"/>
    </source>
</evidence>
<accession>A0A7S2WR48</accession>